<feature type="domain" description="HTH cro/C1-type" evidence="1">
    <location>
        <begin position="20"/>
        <end position="75"/>
    </location>
</feature>
<dbReference type="InterPro" id="IPR043917">
    <property type="entry name" value="DUF5753"/>
</dbReference>
<name>A0A372JJA7_9ACTN</name>
<protein>
    <submittedName>
        <fullName evidence="2">XRE family transcriptional regulator</fullName>
    </submittedName>
</protein>
<dbReference type="InterPro" id="IPR010982">
    <property type="entry name" value="Lambda_DNA-bd_dom_sf"/>
</dbReference>
<gene>
    <name evidence="2" type="ORF">DZF91_19365</name>
</gene>
<evidence type="ECO:0000259" key="1">
    <source>
        <dbReference type="PROSITE" id="PS50943"/>
    </source>
</evidence>
<dbReference type="GO" id="GO:0003677">
    <property type="term" value="F:DNA binding"/>
    <property type="evidence" value="ECO:0007669"/>
    <property type="project" value="InterPro"/>
</dbReference>
<dbReference type="Gene3D" id="1.10.260.40">
    <property type="entry name" value="lambda repressor-like DNA-binding domains"/>
    <property type="match status" value="1"/>
</dbReference>
<dbReference type="AlphaFoldDB" id="A0A372JJA7"/>
<comment type="caution">
    <text evidence="2">The sequence shown here is derived from an EMBL/GenBank/DDBJ whole genome shotgun (WGS) entry which is preliminary data.</text>
</comment>
<dbReference type="CDD" id="cd00093">
    <property type="entry name" value="HTH_XRE"/>
    <property type="match status" value="1"/>
</dbReference>
<dbReference type="PROSITE" id="PS50943">
    <property type="entry name" value="HTH_CROC1"/>
    <property type="match status" value="1"/>
</dbReference>
<accession>A0A372JJA7</accession>
<dbReference type="Pfam" id="PF13560">
    <property type="entry name" value="HTH_31"/>
    <property type="match status" value="1"/>
</dbReference>
<proteinExistence type="predicted"/>
<dbReference type="Pfam" id="PF19054">
    <property type="entry name" value="DUF5753"/>
    <property type="match status" value="1"/>
</dbReference>
<reference evidence="2 3" key="1">
    <citation type="submission" date="2018-08" db="EMBL/GenBank/DDBJ databases">
        <title>Actinomadura jelena sp. nov., a novel Actinomycete isolated from soil in Chad.</title>
        <authorList>
            <person name="Shi L."/>
        </authorList>
    </citation>
    <scope>NUCLEOTIDE SEQUENCE [LARGE SCALE GENOMIC DNA]</scope>
    <source>
        <strain evidence="2 3">NEAU-G17</strain>
    </source>
</reference>
<dbReference type="EMBL" id="QURH01000313">
    <property type="protein sequence ID" value="RFU40019.1"/>
    <property type="molecule type" value="Genomic_DNA"/>
</dbReference>
<dbReference type="Proteomes" id="UP000261811">
    <property type="component" value="Unassembled WGS sequence"/>
</dbReference>
<dbReference type="SMART" id="SM00530">
    <property type="entry name" value="HTH_XRE"/>
    <property type="match status" value="1"/>
</dbReference>
<keyword evidence="3" id="KW-1185">Reference proteome</keyword>
<evidence type="ECO:0000313" key="2">
    <source>
        <dbReference type="EMBL" id="RFU40019.1"/>
    </source>
</evidence>
<organism evidence="2 3">
    <name type="scientific">Actinomadura logoneensis</name>
    <dbReference type="NCBI Taxonomy" id="2293572"/>
    <lineage>
        <taxon>Bacteria</taxon>
        <taxon>Bacillati</taxon>
        <taxon>Actinomycetota</taxon>
        <taxon>Actinomycetes</taxon>
        <taxon>Streptosporangiales</taxon>
        <taxon>Thermomonosporaceae</taxon>
        <taxon>Actinomadura</taxon>
    </lineage>
</organism>
<dbReference type="InterPro" id="IPR001387">
    <property type="entry name" value="Cro/C1-type_HTH"/>
</dbReference>
<sequence>MLMPPADHQSYRRRKIGLALRQFREALGWTQEAAARRLDRSQASLSAYENGHRAIRPRDLEQILDRYGVRDVRQRQQLMDLAAQGRRDGWWHSFEERQDPTVVDFASLEADSSRIRSWELHLVPGLLQTEGYARVLLGSYDGVLDAPQDVESSLQFRLNRQQVLRGEDPPRVEWVIGEAALRLQVGGPEVMRAQLDALREASQLRHVDLRVLPFAVGGHPGVDGPFSIIDVVPDESMQVVAVHSLSRSWYIDDPVNVGTYVRSFEKLQSLALTRSGSRERIEQIASEL</sequence>
<evidence type="ECO:0000313" key="3">
    <source>
        <dbReference type="Proteomes" id="UP000261811"/>
    </source>
</evidence>
<dbReference type="SUPFAM" id="SSF47413">
    <property type="entry name" value="lambda repressor-like DNA-binding domains"/>
    <property type="match status" value="1"/>
</dbReference>